<keyword evidence="1" id="KW-0732">Signal</keyword>
<dbReference type="EMBL" id="CAMXCT010006525">
    <property type="protein sequence ID" value="CAI4015329.1"/>
    <property type="molecule type" value="Genomic_DNA"/>
</dbReference>
<proteinExistence type="predicted"/>
<evidence type="ECO:0000313" key="5">
    <source>
        <dbReference type="Proteomes" id="UP001152797"/>
    </source>
</evidence>
<accession>A0A9P1G986</accession>
<reference evidence="2" key="1">
    <citation type="submission" date="2022-10" db="EMBL/GenBank/DDBJ databases">
        <authorList>
            <person name="Chen Y."/>
            <person name="Dougan E. K."/>
            <person name="Chan C."/>
            <person name="Rhodes N."/>
            <person name="Thang M."/>
        </authorList>
    </citation>
    <scope>NUCLEOTIDE SEQUENCE</scope>
</reference>
<evidence type="ECO:0000256" key="1">
    <source>
        <dbReference type="SAM" id="SignalP"/>
    </source>
</evidence>
<dbReference type="EMBL" id="CAMXCT020006525">
    <property type="protein sequence ID" value="CAL1168704.1"/>
    <property type="molecule type" value="Genomic_DNA"/>
</dbReference>
<organism evidence="2">
    <name type="scientific">Cladocopium goreaui</name>
    <dbReference type="NCBI Taxonomy" id="2562237"/>
    <lineage>
        <taxon>Eukaryota</taxon>
        <taxon>Sar</taxon>
        <taxon>Alveolata</taxon>
        <taxon>Dinophyceae</taxon>
        <taxon>Suessiales</taxon>
        <taxon>Symbiodiniaceae</taxon>
        <taxon>Cladocopium</taxon>
    </lineage>
</organism>
<evidence type="ECO:0000313" key="4">
    <source>
        <dbReference type="EMBL" id="CAL4792977.1"/>
    </source>
</evidence>
<feature type="chain" id="PRO_5043272668" evidence="1">
    <location>
        <begin position="18"/>
        <end position="136"/>
    </location>
</feature>
<dbReference type="EMBL" id="CAMXCT010003668">
    <property type="protein sequence ID" value="CAI4005665.1"/>
    <property type="molecule type" value="Genomic_DNA"/>
</dbReference>
<protein>
    <submittedName>
        <fullName evidence="2">Uncharacterized protein</fullName>
    </submittedName>
</protein>
<sequence length="136" mass="15248">MMRGVFLLFTCHFLAKAETTCAADVFGTTGSTALELDEDQSLEMLQFRASKDSAEKSEDWVRYNPPGWRGGPGRGYVHHNPPGWRGGWGHGTTYVHHNPVGWRGGWGHGTTVYHHHGYGGYGWGHGTTVYHRHGWR</sequence>
<comment type="caution">
    <text evidence="2">The sequence shown here is derived from an EMBL/GenBank/DDBJ whole genome shotgun (WGS) entry which is preliminary data.</text>
</comment>
<evidence type="ECO:0000313" key="2">
    <source>
        <dbReference type="EMBL" id="CAI4005665.1"/>
    </source>
</evidence>
<dbReference type="AlphaFoldDB" id="A0A9P1G986"/>
<evidence type="ECO:0000313" key="3">
    <source>
        <dbReference type="EMBL" id="CAI4015329.1"/>
    </source>
</evidence>
<name>A0A9P1G986_9DINO</name>
<gene>
    <name evidence="2" type="ORF">C1SCF055_LOCUS31373</name>
    <name evidence="3" type="ORF">C1SCF055_LOCUS40163</name>
</gene>
<dbReference type="EMBL" id="CAMXCT030006525">
    <property type="protein sequence ID" value="CAL4802641.1"/>
    <property type="molecule type" value="Genomic_DNA"/>
</dbReference>
<reference evidence="4 5" key="2">
    <citation type="submission" date="2024-05" db="EMBL/GenBank/DDBJ databases">
        <authorList>
            <person name="Chen Y."/>
            <person name="Shah S."/>
            <person name="Dougan E. K."/>
            <person name="Thang M."/>
            <person name="Chan C."/>
        </authorList>
    </citation>
    <scope>NUCLEOTIDE SEQUENCE [LARGE SCALE GENOMIC DNA]</scope>
</reference>
<feature type="signal peptide" evidence="1">
    <location>
        <begin position="1"/>
        <end position="17"/>
    </location>
</feature>
<dbReference type="EMBL" id="CAMXCT030003668">
    <property type="protein sequence ID" value="CAL4792977.1"/>
    <property type="molecule type" value="Genomic_DNA"/>
</dbReference>
<dbReference type="EMBL" id="CAMXCT020003668">
    <property type="protein sequence ID" value="CAL1159040.1"/>
    <property type="molecule type" value="Genomic_DNA"/>
</dbReference>
<dbReference type="Proteomes" id="UP001152797">
    <property type="component" value="Unassembled WGS sequence"/>
</dbReference>
<keyword evidence="5" id="KW-1185">Reference proteome</keyword>